<dbReference type="EMBL" id="MTPS01000135">
    <property type="protein sequence ID" value="ONG35183.1"/>
    <property type="molecule type" value="Genomic_DNA"/>
</dbReference>
<dbReference type="AlphaFoldDB" id="A0A1V2GGV6"/>
<accession>A0A1V2GGV6</accession>
<dbReference type="Proteomes" id="UP000188967">
    <property type="component" value="Unassembled WGS sequence"/>
</dbReference>
<gene>
    <name evidence="1" type="ORF">BXT93_09525</name>
</gene>
<comment type="caution">
    <text evidence="1">The sequence shown here is derived from an EMBL/GenBank/DDBJ whole genome shotgun (WGS) entry which is preliminary data.</text>
</comment>
<evidence type="ECO:0000313" key="1">
    <source>
        <dbReference type="EMBL" id="ONG35183.1"/>
    </source>
</evidence>
<protein>
    <submittedName>
        <fullName evidence="1">Uncharacterized protein</fullName>
    </submittedName>
</protein>
<organism evidence="1 2">
    <name type="scientific">Escherichia coli</name>
    <dbReference type="NCBI Taxonomy" id="562"/>
    <lineage>
        <taxon>Bacteria</taxon>
        <taxon>Pseudomonadati</taxon>
        <taxon>Pseudomonadota</taxon>
        <taxon>Gammaproteobacteria</taxon>
        <taxon>Enterobacterales</taxon>
        <taxon>Enterobacteriaceae</taxon>
        <taxon>Escherichia</taxon>
    </lineage>
</organism>
<sequence length="96" mass="11359">MINTPTSLSSRERFRLMLQQFPLLAHYWNTEENCLREQDMKQDLGVLSRGEQIMARFYLSVWSADNYDFDFLDAAGLLDTSAKRVIMTWFADPFWP</sequence>
<proteinExistence type="predicted"/>
<dbReference type="RefSeq" id="WP_076795203.1">
    <property type="nucleotide sequence ID" value="NZ_JAKVSX010000045.1"/>
</dbReference>
<name>A0A1V2GGV6_ECOLX</name>
<evidence type="ECO:0000313" key="2">
    <source>
        <dbReference type="Proteomes" id="UP000188967"/>
    </source>
</evidence>
<reference evidence="1 2" key="1">
    <citation type="submission" date="2017-01" db="EMBL/GenBank/DDBJ databases">
        <title>Draft genome sequence of an E. coli strain isolated from human, in Amazon, Brazil.</title>
        <authorList>
            <person name="Moura Q."/>
            <person name="Fernandes M.R."/>
            <person name="Cerdeira L."/>
            <person name="Vianello M."/>
            <person name="Souza T.A."/>
            <person name="Ienne S."/>
            <person name="Lincopan N."/>
        </authorList>
    </citation>
    <scope>NUCLEOTIDE SEQUENCE [LARGE SCALE GENOMIC DNA]</scope>
    <source>
        <strain evidence="1 2">ICBEcBL-II-13</strain>
    </source>
</reference>